<reference evidence="4" key="1">
    <citation type="submission" date="2021-10" db="EMBL/GenBank/DDBJ databases">
        <title>De novo Genome Assembly of Clathrus columnatus (Basidiomycota, Fungi) Using Illumina and Nanopore Sequence Data.</title>
        <authorList>
            <person name="Ogiso-Tanaka E."/>
            <person name="Itagaki H."/>
            <person name="Hosoya T."/>
            <person name="Hosaka K."/>
        </authorList>
    </citation>
    <scope>NUCLEOTIDE SEQUENCE</scope>
    <source>
        <strain evidence="4">MO-923</strain>
    </source>
</reference>
<dbReference type="PANTHER" id="PTHR12214">
    <property type="entry name" value="GC-RICH SEQUENCE DNA-BINDING FACTOR"/>
    <property type="match status" value="1"/>
</dbReference>
<dbReference type="PANTHER" id="PTHR12214:SF0">
    <property type="entry name" value="LD29489P"/>
    <property type="match status" value="1"/>
</dbReference>
<dbReference type="GO" id="GO:0003677">
    <property type="term" value="F:DNA binding"/>
    <property type="evidence" value="ECO:0007669"/>
    <property type="project" value="InterPro"/>
</dbReference>
<proteinExistence type="predicted"/>
<dbReference type="EMBL" id="BPWL01000011">
    <property type="protein sequence ID" value="GJJ15762.1"/>
    <property type="molecule type" value="Genomic_DNA"/>
</dbReference>
<feature type="region of interest" description="Disordered" evidence="3">
    <location>
        <begin position="198"/>
        <end position="223"/>
    </location>
</feature>
<accession>A0AAV5APT0</accession>
<feature type="compositionally biased region" description="Basic residues" evidence="3">
    <location>
        <begin position="1"/>
        <end position="12"/>
    </location>
</feature>
<comment type="subcellular location">
    <subcellularLocation>
        <location evidence="1">Nucleus</location>
    </subcellularLocation>
</comment>
<keyword evidence="2" id="KW-0539">Nucleus</keyword>
<comment type="caution">
    <text evidence="4">The sequence shown here is derived from an EMBL/GenBank/DDBJ whole genome shotgun (WGS) entry which is preliminary data.</text>
</comment>
<dbReference type="InterPro" id="IPR012890">
    <property type="entry name" value="GCFC2-like"/>
</dbReference>
<feature type="region of interest" description="Disordered" evidence="3">
    <location>
        <begin position="1"/>
        <end position="66"/>
    </location>
</feature>
<keyword evidence="5" id="KW-1185">Reference proteome</keyword>
<evidence type="ECO:0000256" key="3">
    <source>
        <dbReference type="SAM" id="MobiDB-lite"/>
    </source>
</evidence>
<evidence type="ECO:0000313" key="4">
    <source>
        <dbReference type="EMBL" id="GJJ15762.1"/>
    </source>
</evidence>
<dbReference type="Proteomes" id="UP001050691">
    <property type="component" value="Unassembled WGS sequence"/>
</dbReference>
<gene>
    <name evidence="4" type="ORF">Clacol_010040</name>
</gene>
<feature type="region of interest" description="Disordered" evidence="3">
    <location>
        <begin position="452"/>
        <end position="484"/>
    </location>
</feature>
<evidence type="ECO:0000256" key="2">
    <source>
        <dbReference type="ARBA" id="ARBA00023242"/>
    </source>
</evidence>
<dbReference type="Pfam" id="PF15458">
    <property type="entry name" value="NTR2"/>
    <property type="match status" value="1"/>
</dbReference>
<protein>
    <submittedName>
        <fullName evidence="4">Uncharacterized protein</fullName>
    </submittedName>
</protein>
<sequence length="778" mass="86533">MSTIKRVKSRGSRTRDVSPDQEDDATDAPSIAATLAQKLKNKQKKTKTQGRLSFGNEEQSSDGEVFKVKKSNLSRKLVLGQSPTASPGLPDNLDQATISTHTSSPAYTKAYLEELKASTPSTPANTNTMPNPTNDISYDTSFDMSLDLEGAVVESLMEAAVETAIPSASAVSAAKEKRNRLRGTDPAADYISLSVTKADDWSQGPHPESRLMREEDELGEGEEELAEFTGAQERIALGKKARKKEDSQRRLGMIEMIEDAEEEDEETREWELAQIRRAAPVEDKEKKPAAKPTYQPAPIPAMTPIPILSQSIGRITGVLTTLTSSHASHTAALSSLADERSALEQKELEMRQLIEKAERKRGWFTAFREWVESVANFLDEKYPLLEKLEEEHISLLTERHDMISKRRRLDDEDDVALFLGIPPSSEPEVDELGRVLPSSNSNPSIRVARRAARSNRKLLRRSRNQSIESQEEDGYSTDGSLPPSDANDFQLAIDNLEQQRKGVLSDVRAKEFLNPQAGLAKWFAEWRREYEDSYVGAWGGLGLVAAWEFWSRLEMVGWDPIAVGDLDSSRTLDSFDWAMALHQYSRPSNGLEMDENGIEPEIGPGGDMVSSMISQAVIPRLCKIIQGGALDPYSTGHIRRLIDMAEQVEASVEQDGVRFHALLKSVCTVFREAIAMTTAQLAASLGPANPGAPFDPQADPARRRFLMRRLKLLNNLVKWRKYSGERFAVGELVTDLIRSCVLPVAERAWDIGGEEFVRKAIEFTPSELVPAEVTRRLR</sequence>
<feature type="compositionally biased region" description="Acidic residues" evidence="3">
    <location>
        <begin position="214"/>
        <end position="223"/>
    </location>
</feature>
<dbReference type="InterPro" id="IPR028211">
    <property type="entry name" value="Ntr2"/>
</dbReference>
<feature type="compositionally biased region" description="Basic residues" evidence="3">
    <location>
        <begin position="39"/>
        <end position="48"/>
    </location>
</feature>
<dbReference type="GO" id="GO:0071008">
    <property type="term" value="C:U2-type post-mRNA release spliceosomal complex"/>
    <property type="evidence" value="ECO:0007669"/>
    <property type="project" value="InterPro"/>
</dbReference>
<dbReference type="AlphaFoldDB" id="A0AAV5APT0"/>
<dbReference type="GO" id="GO:0000390">
    <property type="term" value="P:spliceosomal complex disassembly"/>
    <property type="evidence" value="ECO:0007669"/>
    <property type="project" value="InterPro"/>
</dbReference>
<evidence type="ECO:0000313" key="5">
    <source>
        <dbReference type="Proteomes" id="UP001050691"/>
    </source>
</evidence>
<name>A0AAV5APT0_9AGAM</name>
<feature type="compositionally biased region" description="Basic residues" evidence="3">
    <location>
        <begin position="452"/>
        <end position="463"/>
    </location>
</feature>
<organism evidence="4 5">
    <name type="scientific">Clathrus columnatus</name>
    <dbReference type="NCBI Taxonomy" id="1419009"/>
    <lineage>
        <taxon>Eukaryota</taxon>
        <taxon>Fungi</taxon>
        <taxon>Dikarya</taxon>
        <taxon>Basidiomycota</taxon>
        <taxon>Agaricomycotina</taxon>
        <taxon>Agaricomycetes</taxon>
        <taxon>Phallomycetidae</taxon>
        <taxon>Phallales</taxon>
        <taxon>Clathraceae</taxon>
        <taxon>Clathrus</taxon>
    </lineage>
</organism>
<evidence type="ECO:0000256" key="1">
    <source>
        <dbReference type="ARBA" id="ARBA00004123"/>
    </source>
</evidence>